<sequence>MSSSPVSLLKPSSWLNLSPPPTHKCLTQFLVVNVVFPLAIYYSAAVFMTDMPALALSAIPPAAEALQQLVAYRLFDPISCVQVLSILLAIAVMWMSNEPKILLLQHSIMTYCFGTATLLSLNWEENLIWRYYREFHGTTDEKRVTMMAQWRDPRVRAMTKTICWVWGLTMLLEGTVRIAFVVIVPVKLMVILSPLLALGFTAIVFLWTYHFAQANGFSTTEIDLAYVRPQGTTVYQTI</sequence>
<evidence type="ECO:0000256" key="1">
    <source>
        <dbReference type="SAM" id="Phobius"/>
    </source>
</evidence>
<organism evidence="2 3">
    <name type="scientific">Aphanomyces euteiches</name>
    <dbReference type="NCBI Taxonomy" id="100861"/>
    <lineage>
        <taxon>Eukaryota</taxon>
        <taxon>Sar</taxon>
        <taxon>Stramenopiles</taxon>
        <taxon>Oomycota</taxon>
        <taxon>Saprolegniomycetes</taxon>
        <taxon>Saprolegniales</taxon>
        <taxon>Verrucalvaceae</taxon>
        <taxon>Aphanomyces</taxon>
    </lineage>
</organism>
<reference evidence="2 3" key="1">
    <citation type="submission" date="2019-07" db="EMBL/GenBank/DDBJ databases">
        <title>Genomics analysis of Aphanomyces spp. identifies a new class of oomycete effector associated with host adaptation.</title>
        <authorList>
            <person name="Gaulin E."/>
        </authorList>
    </citation>
    <scope>NUCLEOTIDE SEQUENCE [LARGE SCALE GENOMIC DNA]</scope>
    <source>
        <strain evidence="2 3">ATCC 201684</strain>
    </source>
</reference>
<name>A0A6G0WG43_9STRA</name>
<feature type="transmembrane region" description="Helical" evidence="1">
    <location>
        <begin position="161"/>
        <end position="183"/>
    </location>
</feature>
<keyword evidence="1" id="KW-1133">Transmembrane helix</keyword>
<keyword evidence="1" id="KW-0812">Transmembrane</keyword>
<dbReference type="NCBIfam" id="NF041646">
    <property type="entry name" value="VC0807_fam"/>
    <property type="match status" value="1"/>
</dbReference>
<gene>
    <name evidence="2" type="ORF">Ae201684_015848</name>
</gene>
<feature type="transmembrane region" description="Helical" evidence="1">
    <location>
        <begin position="189"/>
        <end position="209"/>
    </location>
</feature>
<evidence type="ECO:0000313" key="2">
    <source>
        <dbReference type="EMBL" id="KAF0725694.1"/>
    </source>
</evidence>
<accession>A0A6G0WG43</accession>
<protein>
    <submittedName>
        <fullName evidence="2">Uncharacterized protein</fullName>
    </submittedName>
</protein>
<keyword evidence="3" id="KW-1185">Reference proteome</keyword>
<dbReference type="VEuPathDB" id="FungiDB:AeMF1_015337"/>
<proteinExistence type="predicted"/>
<dbReference type="AlphaFoldDB" id="A0A6G0WG43"/>
<evidence type="ECO:0000313" key="3">
    <source>
        <dbReference type="Proteomes" id="UP000481153"/>
    </source>
</evidence>
<feature type="transmembrane region" description="Helical" evidence="1">
    <location>
        <begin position="101"/>
        <end position="123"/>
    </location>
</feature>
<dbReference type="EMBL" id="VJMJ01000234">
    <property type="protein sequence ID" value="KAF0725694.1"/>
    <property type="molecule type" value="Genomic_DNA"/>
</dbReference>
<feature type="transmembrane region" description="Helical" evidence="1">
    <location>
        <begin position="74"/>
        <end position="95"/>
    </location>
</feature>
<comment type="caution">
    <text evidence="2">The sequence shown here is derived from an EMBL/GenBank/DDBJ whole genome shotgun (WGS) entry which is preliminary data.</text>
</comment>
<dbReference type="Proteomes" id="UP000481153">
    <property type="component" value="Unassembled WGS sequence"/>
</dbReference>
<keyword evidence="1" id="KW-0472">Membrane</keyword>